<name>A0A5K0WI69_9MAGN</name>
<sequence>MMGFYSSVRVQYQKHESAAAVALQGPVSQLTCKHI</sequence>
<dbReference type="EMBL" id="LR721775">
    <property type="protein sequence ID" value="VVV53180.1"/>
    <property type="molecule type" value="Genomic_DNA"/>
</dbReference>
<proteinExistence type="predicted"/>
<evidence type="ECO:0000313" key="1">
    <source>
        <dbReference type="EMBL" id="VVV53180.1"/>
    </source>
</evidence>
<organism evidence="1">
    <name type="scientific">Nymphaea colorata</name>
    <name type="common">pocket water lily</name>
    <dbReference type="NCBI Taxonomy" id="210225"/>
    <lineage>
        <taxon>Eukaryota</taxon>
        <taxon>Viridiplantae</taxon>
        <taxon>Streptophyta</taxon>
        <taxon>Embryophyta</taxon>
        <taxon>Tracheophyta</taxon>
        <taxon>Spermatophyta</taxon>
        <taxon>Magnoliopsida</taxon>
        <taxon>Nymphaeales</taxon>
        <taxon>Nymphaeaceae</taxon>
        <taxon>Nymphaea</taxon>
    </lineage>
</organism>
<protein>
    <submittedName>
        <fullName evidence="1">Uncharacterized protein</fullName>
    </submittedName>
</protein>
<dbReference type="AlphaFoldDB" id="A0A5K0WI69"/>
<accession>A0A5K0WI69</accession>
<gene>
    <name evidence="1" type="ORF">NYM_LOCUS3724</name>
</gene>
<reference evidence="1" key="1">
    <citation type="submission" date="2019-09" db="EMBL/GenBank/DDBJ databases">
        <authorList>
            <person name="Zhang L."/>
        </authorList>
    </citation>
    <scope>NUCLEOTIDE SEQUENCE</scope>
</reference>